<keyword evidence="2" id="KW-1185">Reference proteome</keyword>
<comment type="caution">
    <text evidence="1">The sequence shown here is derived from an EMBL/GenBank/DDBJ whole genome shotgun (WGS) entry which is preliminary data.</text>
</comment>
<dbReference type="RefSeq" id="WP_377008616.1">
    <property type="nucleotide sequence ID" value="NZ_JBHSLV010000021.1"/>
</dbReference>
<gene>
    <name evidence="1" type="ORF">ACFPPC_13195</name>
</gene>
<dbReference type="Proteomes" id="UP001596104">
    <property type="component" value="Unassembled WGS sequence"/>
</dbReference>
<dbReference type="InterPro" id="IPR018772">
    <property type="entry name" value="Transcription_activator_HlyU"/>
</dbReference>
<dbReference type="Pfam" id="PF10115">
    <property type="entry name" value="HlyU"/>
    <property type="match status" value="1"/>
</dbReference>
<proteinExistence type="predicted"/>
<dbReference type="EMBL" id="JBHSLV010000021">
    <property type="protein sequence ID" value="MFC5393594.1"/>
    <property type="molecule type" value="Genomic_DNA"/>
</dbReference>
<name>A0ABW0HC97_9HYPH</name>
<accession>A0ABW0HC97</accession>
<sequence length="144" mass="15932">MVTPAPLCQGRGTRPGIPQTRMSIDLRVPRLLAKPPAFALYSARHMERAMSFLKSLFGRKEAKPAGPAGPLKSIEYKGFTIHATPFPEGGQQQLSGVIEKEIDGEMKSHRFIRADRFPGAEEAADFAIAKARQLIDEQGERLFK</sequence>
<reference evidence="2" key="1">
    <citation type="journal article" date="2019" name="Int. J. Syst. Evol. Microbiol.">
        <title>The Global Catalogue of Microorganisms (GCM) 10K type strain sequencing project: providing services to taxonomists for standard genome sequencing and annotation.</title>
        <authorList>
            <consortium name="The Broad Institute Genomics Platform"/>
            <consortium name="The Broad Institute Genome Sequencing Center for Infectious Disease"/>
            <person name="Wu L."/>
            <person name="Ma J."/>
        </authorList>
    </citation>
    <scope>NUCLEOTIDE SEQUENCE [LARGE SCALE GENOMIC DNA]</scope>
    <source>
        <strain evidence="2">CGMCC 1.16326</strain>
    </source>
</reference>
<evidence type="ECO:0000313" key="2">
    <source>
        <dbReference type="Proteomes" id="UP001596104"/>
    </source>
</evidence>
<evidence type="ECO:0000313" key="1">
    <source>
        <dbReference type="EMBL" id="MFC5393594.1"/>
    </source>
</evidence>
<protein>
    <submittedName>
        <fullName evidence="1">HlyU family transcriptional regulator</fullName>
    </submittedName>
</protein>
<organism evidence="1 2">
    <name type="scientific">Bosea vestrisii</name>
    <dbReference type="NCBI Taxonomy" id="151416"/>
    <lineage>
        <taxon>Bacteria</taxon>
        <taxon>Pseudomonadati</taxon>
        <taxon>Pseudomonadota</taxon>
        <taxon>Alphaproteobacteria</taxon>
        <taxon>Hyphomicrobiales</taxon>
        <taxon>Boseaceae</taxon>
        <taxon>Bosea</taxon>
    </lineage>
</organism>